<dbReference type="Pfam" id="PF05565">
    <property type="entry name" value="Sipho_Gp157"/>
    <property type="match status" value="1"/>
</dbReference>
<dbReference type="KEGG" id="lgn:ABM34_01340"/>
<dbReference type="EMBL" id="CP012034">
    <property type="protein sequence ID" value="AKP66327.1"/>
    <property type="molecule type" value="Genomic_DNA"/>
</dbReference>
<dbReference type="Proteomes" id="UP000036106">
    <property type="component" value="Chromosome"/>
</dbReference>
<reference evidence="3" key="1">
    <citation type="submission" date="2015-07" db="EMBL/GenBank/DDBJ databases">
        <title>Lactobacillus ginsenosidimutans/EMML 3141/ whole genome sequencing.</title>
        <authorList>
            <person name="Kim M.K."/>
            <person name="Im W.-T."/>
            <person name="Srinivasan S."/>
            <person name="Lee J.-J."/>
        </authorList>
    </citation>
    <scope>NUCLEOTIDE SEQUENCE [LARGE SCALE GENOMIC DNA]</scope>
    <source>
        <strain evidence="3">EMML 3041</strain>
    </source>
</reference>
<evidence type="ECO:0000256" key="1">
    <source>
        <dbReference type="SAM" id="Coils"/>
    </source>
</evidence>
<accession>A0A0H4QEG2</accession>
<sequence>MATLYELTGNYKKLLEYAEDSDPTLYHDTMDSITDAIEDKAVGYAKVDKELAKDEVALKEEAQRLNARAHVIANNRKRLKENLQIAMEETSTPKIKTPEFTIYIQKNNPSVSIVDEHDIPAYLFETKQVMDKKRISSLLKEGKDVPGAELKTSSSVRIR</sequence>
<dbReference type="STRING" id="1007676.ABM34_01340"/>
<proteinExistence type="predicted"/>
<dbReference type="RefSeq" id="WP_048702611.1">
    <property type="nucleotide sequence ID" value="NZ_CP012034.1"/>
</dbReference>
<dbReference type="PATRIC" id="fig|1007676.4.peg.281"/>
<evidence type="ECO:0000313" key="3">
    <source>
        <dbReference type="Proteomes" id="UP000036106"/>
    </source>
</evidence>
<feature type="coiled-coil region" evidence="1">
    <location>
        <begin position="62"/>
        <end position="89"/>
    </location>
</feature>
<dbReference type="InterPro" id="IPR008840">
    <property type="entry name" value="Sipho_Gp157"/>
</dbReference>
<keyword evidence="3" id="KW-1185">Reference proteome</keyword>
<gene>
    <name evidence="2" type="ORF">ABM34_01340</name>
</gene>
<dbReference type="OrthoDB" id="2168866at2"/>
<protein>
    <recommendedName>
        <fullName evidence="4">Siphovirus Gp157 family protein</fullName>
    </recommendedName>
</protein>
<organism evidence="2 3">
    <name type="scientific">Companilactobacillus ginsenosidimutans</name>
    <dbReference type="NCBI Taxonomy" id="1007676"/>
    <lineage>
        <taxon>Bacteria</taxon>
        <taxon>Bacillati</taxon>
        <taxon>Bacillota</taxon>
        <taxon>Bacilli</taxon>
        <taxon>Lactobacillales</taxon>
        <taxon>Lactobacillaceae</taxon>
        <taxon>Companilactobacillus</taxon>
    </lineage>
</organism>
<keyword evidence="1" id="KW-0175">Coiled coil</keyword>
<dbReference type="AlphaFoldDB" id="A0A0H4QEG2"/>
<evidence type="ECO:0008006" key="4">
    <source>
        <dbReference type="Google" id="ProtNLM"/>
    </source>
</evidence>
<evidence type="ECO:0000313" key="2">
    <source>
        <dbReference type="EMBL" id="AKP66327.1"/>
    </source>
</evidence>
<name>A0A0H4QEG2_9LACO</name>